<evidence type="ECO:0000256" key="4">
    <source>
        <dbReference type="ARBA" id="ARBA00022655"/>
    </source>
</evidence>
<protein>
    <recommendedName>
        <fullName evidence="8">Pantothenate synthetase</fullName>
        <shortName evidence="8">PS</shortName>
        <ecNumber evidence="8">6.3.2.1</ecNumber>
    </recommendedName>
    <alternativeName>
        <fullName evidence="8">Pantoate--beta-alanine ligase</fullName>
    </alternativeName>
    <alternativeName>
        <fullName evidence="8">Pantoate-activating enzyme</fullName>
    </alternativeName>
</protein>
<dbReference type="GO" id="GO:0005829">
    <property type="term" value="C:cytosol"/>
    <property type="evidence" value="ECO:0007669"/>
    <property type="project" value="TreeGrafter"/>
</dbReference>
<evidence type="ECO:0000256" key="7">
    <source>
        <dbReference type="ARBA" id="ARBA00048258"/>
    </source>
</evidence>
<dbReference type="HAMAP" id="MF_00158">
    <property type="entry name" value="PanC"/>
    <property type="match status" value="1"/>
</dbReference>
<dbReference type="AlphaFoldDB" id="A0A7V1PWF3"/>
<feature type="binding site" evidence="8">
    <location>
        <begin position="32"/>
        <end position="39"/>
    </location>
    <ligand>
        <name>ATP</name>
        <dbReference type="ChEBI" id="CHEBI:30616"/>
    </ligand>
</feature>
<evidence type="ECO:0000256" key="1">
    <source>
        <dbReference type="ARBA" id="ARBA00004990"/>
    </source>
</evidence>
<dbReference type="NCBIfam" id="TIGR00125">
    <property type="entry name" value="cyt_tran_rel"/>
    <property type="match status" value="1"/>
</dbReference>
<dbReference type="Pfam" id="PF02569">
    <property type="entry name" value="Pantoate_ligase"/>
    <property type="match status" value="1"/>
</dbReference>
<evidence type="ECO:0000313" key="9">
    <source>
        <dbReference type="EMBL" id="HED11537.1"/>
    </source>
</evidence>
<keyword evidence="6 8" id="KW-0067">ATP-binding</keyword>
<dbReference type="GO" id="GO:0004592">
    <property type="term" value="F:pantoate-beta-alanine ligase activity"/>
    <property type="evidence" value="ECO:0007669"/>
    <property type="project" value="UniProtKB-UniRule"/>
</dbReference>
<dbReference type="Gene3D" id="3.30.1300.10">
    <property type="entry name" value="Pantoate-beta-alanine ligase, C-terminal domain"/>
    <property type="match status" value="1"/>
</dbReference>
<evidence type="ECO:0000256" key="6">
    <source>
        <dbReference type="ARBA" id="ARBA00022840"/>
    </source>
</evidence>
<comment type="function">
    <text evidence="8">Catalyzes the condensation of pantoate with beta-alanine in an ATP-dependent reaction via a pantoyl-adenylate intermediate.</text>
</comment>
<dbReference type="Proteomes" id="UP000886005">
    <property type="component" value="Unassembled WGS sequence"/>
</dbReference>
<feature type="binding site" evidence="8">
    <location>
        <position position="155"/>
    </location>
    <ligand>
        <name>(R)-pantoate</name>
        <dbReference type="ChEBI" id="CHEBI:15980"/>
    </ligand>
</feature>
<evidence type="ECO:0000256" key="5">
    <source>
        <dbReference type="ARBA" id="ARBA00022741"/>
    </source>
</evidence>
<dbReference type="CDD" id="cd00560">
    <property type="entry name" value="PanC"/>
    <property type="match status" value="1"/>
</dbReference>
<reference evidence="9" key="1">
    <citation type="journal article" date="2020" name="mSystems">
        <title>Genome- and Community-Level Interaction Insights into Carbon Utilization and Element Cycling Functions of Hydrothermarchaeota in Hydrothermal Sediment.</title>
        <authorList>
            <person name="Zhou Z."/>
            <person name="Liu Y."/>
            <person name="Xu W."/>
            <person name="Pan J."/>
            <person name="Luo Z.H."/>
            <person name="Li M."/>
        </authorList>
    </citation>
    <scope>NUCLEOTIDE SEQUENCE [LARGE SCALE GENOMIC DNA]</scope>
    <source>
        <strain evidence="9">HyVt-456</strain>
    </source>
</reference>
<dbReference type="NCBIfam" id="TIGR00018">
    <property type="entry name" value="panC"/>
    <property type="match status" value="1"/>
</dbReference>
<comment type="subunit">
    <text evidence="8">Homodimer.</text>
</comment>
<evidence type="ECO:0000256" key="8">
    <source>
        <dbReference type="HAMAP-Rule" id="MF_00158"/>
    </source>
</evidence>
<keyword evidence="4 8" id="KW-0566">Pantothenate biosynthesis</keyword>
<keyword evidence="5 8" id="KW-0547">Nucleotide-binding</keyword>
<organism evidence="9">
    <name type="scientific">Caldithrix abyssi</name>
    <dbReference type="NCBI Taxonomy" id="187145"/>
    <lineage>
        <taxon>Bacteria</taxon>
        <taxon>Pseudomonadati</taxon>
        <taxon>Calditrichota</taxon>
        <taxon>Calditrichia</taxon>
        <taxon>Calditrichales</taxon>
        <taxon>Calditrichaceae</taxon>
        <taxon>Caldithrix</taxon>
    </lineage>
</organism>
<gene>
    <name evidence="8" type="primary">panC</name>
    <name evidence="9" type="ORF">ENJ10_12670</name>
</gene>
<keyword evidence="8" id="KW-0963">Cytoplasm</keyword>
<feature type="binding site" evidence="8">
    <location>
        <position position="63"/>
    </location>
    <ligand>
        <name>(R)-pantoate</name>
        <dbReference type="ChEBI" id="CHEBI:15980"/>
    </ligand>
</feature>
<comment type="similarity">
    <text evidence="2 8">Belongs to the pantothenate synthetase family.</text>
</comment>
<feature type="binding site" evidence="8">
    <location>
        <position position="178"/>
    </location>
    <ligand>
        <name>ATP</name>
        <dbReference type="ChEBI" id="CHEBI:30616"/>
    </ligand>
</feature>
<name>A0A7V1PWF3_CALAY</name>
<dbReference type="InterPro" id="IPR042176">
    <property type="entry name" value="Pantoate_ligase_C"/>
</dbReference>
<dbReference type="FunFam" id="3.40.50.620:FF:000013">
    <property type="entry name" value="Pantothenate synthetase"/>
    <property type="match status" value="1"/>
</dbReference>
<feature type="binding site" evidence="8">
    <location>
        <position position="63"/>
    </location>
    <ligand>
        <name>beta-alanine</name>
        <dbReference type="ChEBI" id="CHEBI:57966"/>
    </ligand>
</feature>
<dbReference type="FunFam" id="3.30.1300.10:FF:000001">
    <property type="entry name" value="Pantothenate synthetase"/>
    <property type="match status" value="1"/>
</dbReference>
<dbReference type="GO" id="GO:0005524">
    <property type="term" value="F:ATP binding"/>
    <property type="evidence" value="ECO:0007669"/>
    <property type="project" value="UniProtKB-KW"/>
</dbReference>
<dbReference type="EMBL" id="DRLD01000356">
    <property type="protein sequence ID" value="HED11537.1"/>
    <property type="molecule type" value="Genomic_DNA"/>
</dbReference>
<comment type="subcellular location">
    <subcellularLocation>
        <location evidence="8">Cytoplasm</location>
    </subcellularLocation>
</comment>
<evidence type="ECO:0000256" key="3">
    <source>
        <dbReference type="ARBA" id="ARBA00022598"/>
    </source>
</evidence>
<dbReference type="SUPFAM" id="SSF52374">
    <property type="entry name" value="Nucleotidylyl transferase"/>
    <property type="match status" value="1"/>
</dbReference>
<feature type="binding site" evidence="8">
    <location>
        <begin position="186"/>
        <end position="189"/>
    </location>
    <ligand>
        <name>ATP</name>
        <dbReference type="ChEBI" id="CHEBI:30616"/>
    </ligand>
</feature>
<evidence type="ECO:0000256" key="2">
    <source>
        <dbReference type="ARBA" id="ARBA00009256"/>
    </source>
</evidence>
<dbReference type="PANTHER" id="PTHR21299:SF1">
    <property type="entry name" value="PANTOATE--BETA-ALANINE LIGASE"/>
    <property type="match status" value="1"/>
</dbReference>
<dbReference type="UniPathway" id="UPA00028">
    <property type="reaction ID" value="UER00005"/>
</dbReference>
<proteinExistence type="inferred from homology"/>
<dbReference type="Gene3D" id="3.40.50.620">
    <property type="entry name" value="HUPs"/>
    <property type="match status" value="1"/>
</dbReference>
<sequence length="283" mass="32324">MTPKVIKTIAAMRRQSRQWQREGRSIAFVPTMGFLHEGHLSLIRKGRELADVSVVSIYVNPTQFAPGEDLDKYPRDFERDIRLCAEEQVDVVFFPSNEEMYPGGYQTFVLNESLSDKLCGRTRPTHFKGVTTIVAKLFNIVDADYALFGRKDAQQALIIRNMARDLNFRTEIIVAPIVREPDGLAMSSRNKYLSPVQRQQALVLNESLRRVEALWREGERDLDRLKKEMATAIESRPECRVDYISFVDADTLENAGDDSKKILLALAVFVGNTRLIDNTLLQR</sequence>
<feature type="active site" description="Proton donor" evidence="8">
    <location>
        <position position="39"/>
    </location>
</feature>
<comment type="catalytic activity">
    <reaction evidence="7 8">
        <text>(R)-pantoate + beta-alanine + ATP = (R)-pantothenate + AMP + diphosphate + H(+)</text>
        <dbReference type="Rhea" id="RHEA:10912"/>
        <dbReference type="ChEBI" id="CHEBI:15378"/>
        <dbReference type="ChEBI" id="CHEBI:15980"/>
        <dbReference type="ChEBI" id="CHEBI:29032"/>
        <dbReference type="ChEBI" id="CHEBI:30616"/>
        <dbReference type="ChEBI" id="CHEBI:33019"/>
        <dbReference type="ChEBI" id="CHEBI:57966"/>
        <dbReference type="ChEBI" id="CHEBI:456215"/>
        <dbReference type="EC" id="6.3.2.1"/>
    </reaction>
</comment>
<dbReference type="InterPro" id="IPR004821">
    <property type="entry name" value="Cyt_trans-like"/>
</dbReference>
<comment type="caution">
    <text evidence="9">The sequence shown here is derived from an EMBL/GenBank/DDBJ whole genome shotgun (WGS) entry which is preliminary data.</text>
</comment>
<dbReference type="InterPro" id="IPR003721">
    <property type="entry name" value="Pantoate_ligase"/>
</dbReference>
<keyword evidence="3 8" id="KW-0436">Ligase</keyword>
<dbReference type="PANTHER" id="PTHR21299">
    <property type="entry name" value="CYTIDYLATE KINASE/PANTOATE-BETA-ALANINE LIGASE"/>
    <property type="match status" value="1"/>
</dbReference>
<dbReference type="GO" id="GO:0015940">
    <property type="term" value="P:pantothenate biosynthetic process"/>
    <property type="evidence" value="ECO:0007669"/>
    <property type="project" value="UniProtKB-UniRule"/>
</dbReference>
<accession>A0A7V1PWF3</accession>
<dbReference type="EC" id="6.3.2.1" evidence="8"/>
<comment type="pathway">
    <text evidence="1 8">Cofactor biosynthesis; (R)-pantothenate biosynthesis; (R)-pantothenate from (R)-pantoate and beta-alanine: step 1/1.</text>
</comment>
<comment type="miscellaneous">
    <text evidence="8">The reaction proceeds by a bi uni uni bi ping pong mechanism.</text>
</comment>
<feature type="binding site" evidence="8">
    <location>
        <begin position="149"/>
        <end position="152"/>
    </location>
    <ligand>
        <name>ATP</name>
        <dbReference type="ChEBI" id="CHEBI:30616"/>
    </ligand>
</feature>
<dbReference type="InterPro" id="IPR014729">
    <property type="entry name" value="Rossmann-like_a/b/a_fold"/>
</dbReference>